<comment type="similarity">
    <text evidence="2">Belongs to the UFL1 family.</text>
</comment>
<comment type="function">
    <text evidence="1">E3 UFM1-protein ligase that mediates ufmylation of target proteins.</text>
</comment>
<evidence type="ECO:0000256" key="5">
    <source>
        <dbReference type="ARBA" id="ARBA00022786"/>
    </source>
</evidence>
<keyword evidence="12" id="KW-1185">Reference proteome</keyword>
<dbReference type="AlphaFoldDB" id="A0A9N9RVJ0"/>
<evidence type="ECO:0000259" key="8">
    <source>
        <dbReference type="Pfam" id="PF09743"/>
    </source>
</evidence>
<reference evidence="11" key="2">
    <citation type="submission" date="2022-10" db="EMBL/GenBank/DDBJ databases">
        <authorList>
            <consortium name="ENA_rothamsted_submissions"/>
            <consortium name="culmorum"/>
            <person name="King R."/>
        </authorList>
    </citation>
    <scope>NUCLEOTIDE SEQUENCE</scope>
</reference>
<evidence type="ECO:0000313" key="12">
    <source>
        <dbReference type="Proteomes" id="UP001153620"/>
    </source>
</evidence>
<dbReference type="EMBL" id="OU895878">
    <property type="protein sequence ID" value="CAG9804310.1"/>
    <property type="molecule type" value="Genomic_DNA"/>
</dbReference>
<proteinExistence type="inferred from homology"/>
<feature type="domain" description="E3 UFM1-protein ligase-like C-terminal" evidence="10">
    <location>
        <begin position="666"/>
        <end position="769"/>
    </location>
</feature>
<feature type="region of interest" description="Disordered" evidence="7">
    <location>
        <begin position="403"/>
        <end position="471"/>
    </location>
</feature>
<dbReference type="InterPro" id="IPR056580">
    <property type="entry name" value="Ufl1_dom"/>
</dbReference>
<keyword evidence="4" id="KW-0808">Transferase</keyword>
<name>A0A9N9RVJ0_9DIPT</name>
<dbReference type="InterPro" id="IPR056761">
    <property type="entry name" value="Ufl1-like_C"/>
</dbReference>
<dbReference type="Pfam" id="PF09743">
    <property type="entry name" value="E3_UFM1_ligase"/>
    <property type="match status" value="1"/>
</dbReference>
<dbReference type="GO" id="GO:1990592">
    <property type="term" value="P:protein K69-linked ufmylation"/>
    <property type="evidence" value="ECO:0007669"/>
    <property type="project" value="TreeGrafter"/>
</dbReference>
<dbReference type="Pfam" id="PF25870">
    <property type="entry name" value="WHD_UFL1_5th"/>
    <property type="match status" value="1"/>
</dbReference>
<dbReference type="Pfam" id="PF23659">
    <property type="entry name" value="UFL1"/>
    <property type="match status" value="1"/>
</dbReference>
<dbReference type="GO" id="GO:0034976">
    <property type="term" value="P:response to endoplasmic reticulum stress"/>
    <property type="evidence" value="ECO:0007669"/>
    <property type="project" value="TreeGrafter"/>
</dbReference>
<evidence type="ECO:0000256" key="3">
    <source>
        <dbReference type="ARBA" id="ARBA00014160"/>
    </source>
</evidence>
<dbReference type="Proteomes" id="UP001153620">
    <property type="component" value="Chromosome 2"/>
</dbReference>
<evidence type="ECO:0000256" key="2">
    <source>
        <dbReference type="ARBA" id="ARBA00010789"/>
    </source>
</evidence>
<accession>A0A9N9RVJ0</accession>
<reference evidence="11" key="1">
    <citation type="submission" date="2022-01" db="EMBL/GenBank/DDBJ databases">
        <authorList>
            <person name="King R."/>
        </authorList>
    </citation>
    <scope>NUCLEOTIDE SEQUENCE</scope>
</reference>
<dbReference type="PANTHER" id="PTHR31057">
    <property type="entry name" value="E3 UFM1-PROTEIN LIGASE 1"/>
    <property type="match status" value="1"/>
</dbReference>
<evidence type="ECO:0000256" key="1">
    <source>
        <dbReference type="ARBA" id="ARBA00003950"/>
    </source>
</evidence>
<feature type="compositionally biased region" description="Basic residues" evidence="7">
    <location>
        <begin position="437"/>
        <end position="446"/>
    </location>
</feature>
<evidence type="ECO:0000259" key="10">
    <source>
        <dbReference type="Pfam" id="PF25041"/>
    </source>
</evidence>
<protein>
    <recommendedName>
        <fullName evidence="3">E3 UFM1-protein ligase 1 homolog</fullName>
    </recommendedName>
    <alternativeName>
        <fullName evidence="6">E3 UFM1-protein transferase 1 homolog</fullName>
    </alternativeName>
</protein>
<evidence type="ECO:0000256" key="7">
    <source>
        <dbReference type="SAM" id="MobiDB-lite"/>
    </source>
</evidence>
<dbReference type="Pfam" id="PF25041">
    <property type="entry name" value="UFL1_C"/>
    <property type="match status" value="1"/>
</dbReference>
<dbReference type="OrthoDB" id="10258297at2759"/>
<feature type="domain" description="E3 UFM1-protein ligase 1-like N-terminal" evidence="8">
    <location>
        <begin position="7"/>
        <end position="279"/>
    </location>
</feature>
<evidence type="ECO:0000313" key="11">
    <source>
        <dbReference type="EMBL" id="CAG9804310.1"/>
    </source>
</evidence>
<dbReference type="InterPro" id="IPR018611">
    <property type="entry name" value="Ufl1"/>
</dbReference>
<evidence type="ECO:0000259" key="9">
    <source>
        <dbReference type="Pfam" id="PF23659"/>
    </source>
</evidence>
<dbReference type="GO" id="GO:0005789">
    <property type="term" value="C:endoplasmic reticulum membrane"/>
    <property type="evidence" value="ECO:0007669"/>
    <property type="project" value="TreeGrafter"/>
</dbReference>
<evidence type="ECO:0000256" key="4">
    <source>
        <dbReference type="ARBA" id="ARBA00022679"/>
    </source>
</evidence>
<keyword evidence="5" id="KW-0833">Ubl conjugation pathway</keyword>
<dbReference type="PANTHER" id="PTHR31057:SF0">
    <property type="entry name" value="E3 UFM1-PROTEIN LIGASE 1"/>
    <property type="match status" value="1"/>
</dbReference>
<gene>
    <name evidence="11" type="ORF">CHIRRI_LOCUS7201</name>
</gene>
<dbReference type="GO" id="GO:0032434">
    <property type="term" value="P:regulation of proteasomal ubiquitin-dependent protein catabolic process"/>
    <property type="evidence" value="ECO:0007669"/>
    <property type="project" value="TreeGrafter"/>
</dbReference>
<feature type="domain" description="E3 UFM1-protein ligase 1-like" evidence="9">
    <location>
        <begin position="539"/>
        <end position="659"/>
    </location>
</feature>
<evidence type="ECO:0000256" key="6">
    <source>
        <dbReference type="ARBA" id="ARBA00030452"/>
    </source>
</evidence>
<feature type="compositionally biased region" description="Basic and acidic residues" evidence="7">
    <location>
        <begin position="403"/>
        <end position="414"/>
    </location>
</feature>
<dbReference type="GO" id="GO:0061666">
    <property type="term" value="F:UFM1 ligase activity"/>
    <property type="evidence" value="ECO:0007669"/>
    <property type="project" value="InterPro"/>
</dbReference>
<sequence length="784" mass="88241">MSADWDEIKRLAADFQKAQLSSTLARLSERNCVEVVSLLLEKGLIELVFTTDGKEYLTNDQLRKEIEEELFVNGRINLVEITKTLNVDLQKIQPIAEIIAQEDPQVTLILGQLISSEYIIRVASEINERLSQNGEINISELTGAYDLPSDFLLNEVVQKNLGKVIFGKQDSNNPRLLYTPAFITRCKAKIRGALNGITKPTPVSAIISQIGMPERIFFSLTNDISSTGTMTSRSAAGVYVPHIYTKTQIEWVKSFFKQNGYLEYDSVASLGVGDAKQFIQKQLTGEKLTFLNRCVVGQRIIDQVESTLEESIATSSYLDVSTILPSAIAGEEDVEKLIQIVLTPSKQRLTQVFNNLVLTTKYIDNLLKPVYEIGDVNAKTSVDSGSYQKYIAEKTIKHKDVETDEQFGKADKRDERRKKAASGKAGGGAQGRETKTKSTKKHQRGNKNKDFDDSESDEEAQNVTNNKKKASKDVQLTLVSVSDIKKVIKTTLENDGLEELVTEIANYYQMQINKYAMNKAHELYEVSLQNSMQNRKQTHSTLQDKLNNYINDIRLYEKGLKMFTSVDVQSQLSKYLLKSLGSEFFNEICNYVALESDLNFVSSITSQLTNEQKNRIIAECESIFKQPLTALNKSLNDNVEEFLIAAENMLGVCSMILKKIDKKKDKQIILMHKQGLLDQLYKCNEPSLVLHLACLIIFTIGTGSMIHASGKFVSTILDFLANGYLSDEDHLLLRKFHDLVLQHFKADSDEARADIITKLDEVIPEVKDMSANYKKIGKNNDKEE</sequence>
<organism evidence="11 12">
    <name type="scientific">Chironomus riparius</name>
    <dbReference type="NCBI Taxonomy" id="315576"/>
    <lineage>
        <taxon>Eukaryota</taxon>
        <taxon>Metazoa</taxon>
        <taxon>Ecdysozoa</taxon>
        <taxon>Arthropoda</taxon>
        <taxon>Hexapoda</taxon>
        <taxon>Insecta</taxon>
        <taxon>Pterygota</taxon>
        <taxon>Neoptera</taxon>
        <taxon>Endopterygota</taxon>
        <taxon>Diptera</taxon>
        <taxon>Nematocera</taxon>
        <taxon>Chironomoidea</taxon>
        <taxon>Chironomidae</taxon>
        <taxon>Chironominae</taxon>
        <taxon>Chironomus</taxon>
    </lineage>
</organism>
<dbReference type="InterPro" id="IPR056579">
    <property type="entry name" value="Ufl1_N"/>
</dbReference>